<dbReference type="AlphaFoldDB" id="A0A0H3APQ2"/>
<accession>A0A0H3APQ2</accession>
<gene>
    <name evidence="1" type="ordered locus">BOV_0102</name>
</gene>
<dbReference type="PROSITE" id="PS51257">
    <property type="entry name" value="PROKAR_LIPOPROTEIN"/>
    <property type="match status" value="1"/>
</dbReference>
<dbReference type="Gene3D" id="2.40.128.200">
    <property type="match status" value="1"/>
</dbReference>
<evidence type="ECO:0000313" key="2">
    <source>
        <dbReference type="Proteomes" id="UP000006383"/>
    </source>
</evidence>
<name>A0A0H3APQ2_BRUO2</name>
<keyword evidence="2" id="KW-1185">Reference proteome</keyword>
<dbReference type="KEGG" id="bov:BOV_0102"/>
<protein>
    <submittedName>
        <fullName evidence="1">Lipoprotein</fullName>
    </submittedName>
</protein>
<dbReference type="InterPro" id="IPR036328">
    <property type="entry name" value="MliC_sf"/>
</dbReference>
<dbReference type="HOGENOM" id="CLU_117079_0_0_5"/>
<reference evidence="2" key="1">
    <citation type="journal article" date="2009" name="PLoS ONE">
        <title>Genome degradation in Brucella ovis corresponds with narrowing of its host range and tissue tropism.</title>
        <authorList>
            <person name="Tsolis R.M."/>
            <person name="Seshadri R."/>
            <person name="Santos R.L."/>
            <person name="Sangari F.J."/>
            <person name="Lobo J.M."/>
            <person name="de Jong M.F."/>
            <person name="Ren Q."/>
            <person name="Myers G."/>
            <person name="Brinkac L.M."/>
            <person name="Nelson W.C."/>
            <person name="Deboy R.T."/>
            <person name="Angiuoli S."/>
            <person name="Khouri H."/>
            <person name="Dimitrov G."/>
            <person name="Robinson J.R."/>
            <person name="Mulligan S."/>
            <person name="Walker R.L."/>
            <person name="Elzer P.E."/>
            <person name="Hassan K.A."/>
            <person name="Paulsen I.T."/>
        </authorList>
    </citation>
    <scope>NUCLEOTIDE SEQUENCE [LARGE SCALE GENOMIC DNA]</scope>
    <source>
        <strain evidence="2">ATCC 25840 / 63/290 / NCTC 10512</strain>
    </source>
</reference>
<dbReference type="Proteomes" id="UP000006383">
    <property type="component" value="Chromosome I"/>
</dbReference>
<organism evidence="1 2">
    <name type="scientific">Brucella ovis (strain ATCC 25840 / 63/290 / NCTC 10512)</name>
    <dbReference type="NCBI Taxonomy" id="444178"/>
    <lineage>
        <taxon>Bacteria</taxon>
        <taxon>Pseudomonadati</taxon>
        <taxon>Pseudomonadota</taxon>
        <taxon>Alphaproteobacteria</taxon>
        <taxon>Hyphomicrobiales</taxon>
        <taxon>Brucellaceae</taxon>
        <taxon>Brucella/Ochrobactrum group</taxon>
        <taxon>Brucella</taxon>
    </lineage>
</organism>
<dbReference type="EMBL" id="CP000708">
    <property type="protein sequence ID" value="ABQ60501.1"/>
    <property type="molecule type" value="Genomic_DNA"/>
</dbReference>
<proteinExistence type="predicted"/>
<evidence type="ECO:0000313" key="1">
    <source>
        <dbReference type="EMBL" id="ABQ60501.1"/>
    </source>
</evidence>
<sequence length="234" mass="25493">MRPGSGLRGQVFSPGLGQSCDRHLQNAANGKSLQGPAAIFGASPITGKPATCADKAMAYAWPCDSRTSEKRLPMIDFKAIPVFSELLNRTSHLFYRIIRRNAVSRFWPENAVGKKMTASALLAVALMPVSAHAQADEEQPPIERVDYICERSVVVPVTYIRSNGAPAAAVLEVEGKMVALQWHGDLKKYVAIDEQDSYRWADRGGQATLSHLEADHTAKEVTLLSACRADTAEE</sequence>
<keyword evidence="1" id="KW-0449">Lipoprotein</keyword>